<evidence type="ECO:0000256" key="5">
    <source>
        <dbReference type="ARBA" id="ARBA00023136"/>
    </source>
</evidence>
<dbReference type="PANTHER" id="PTHR30509:SF30">
    <property type="entry name" value="P-TYPE TREFOIL"/>
    <property type="match status" value="1"/>
</dbReference>
<evidence type="ECO:0000256" key="6">
    <source>
        <dbReference type="SAM" id="Phobius"/>
    </source>
</evidence>
<keyword evidence="5 6" id="KW-0472">Membrane</keyword>
<proteinExistence type="predicted"/>
<dbReference type="OrthoDB" id="68611at2759"/>
<sequence length="392" mass="43977">MIATKTEGVFENEFTRSKDSKGSDKASSKRVCINWTNKIDHESLLFACKCSISLCLAVLLGLQFNKQNGYWSGLTTAISFETGKIAIFTVANARAQGTALARISLWAGGDAAVIGALLILGRKRYGPPSEFTIARLTEALIGLSCFVIIELVMQPTRAATIAKNHLFLCFGTLKSCTKQIDLDSGQINGFMKKQRQLNSQVEKLQKFIVDAELEPNFWFTPFPVSCYQKLQRSLSNVMHLLYIMAYSIESLTQALDSCDVDRNKIQEHLGKGRQILNEAISSSMKCIGITISIGMSRAFQDQPEDHKIVYDLEEGKSQREYTTNNKEWKVSSDFLEHSKEVIDSMTSIESKEKVIRNMILCLCSIGFCMSSLMREIKDLEKGIKELVNWEHS</sequence>
<keyword evidence="2" id="KW-1003">Cell membrane</keyword>
<comment type="subcellular location">
    <subcellularLocation>
        <location evidence="1">Cell membrane</location>
        <topology evidence="1">Multi-pass membrane protein</topology>
    </subcellularLocation>
</comment>
<keyword evidence="8" id="KW-1185">Reference proteome</keyword>
<comment type="caution">
    <text evidence="7">The sequence shown here is derived from an EMBL/GenBank/DDBJ whole genome shotgun (WGS) entry which is preliminary data.</text>
</comment>
<dbReference type="Proteomes" id="UP000824120">
    <property type="component" value="Chromosome 10"/>
</dbReference>
<dbReference type="PANTHER" id="PTHR30509">
    <property type="entry name" value="P-HYDROXYBENZOIC ACID EFFLUX PUMP SUBUNIT-RELATED"/>
    <property type="match status" value="1"/>
</dbReference>
<gene>
    <name evidence="7" type="ORF">H5410_053518</name>
</gene>
<evidence type="ECO:0000313" key="8">
    <source>
        <dbReference type="Proteomes" id="UP000824120"/>
    </source>
</evidence>
<reference evidence="7 8" key="1">
    <citation type="submission" date="2020-09" db="EMBL/GenBank/DDBJ databases">
        <title>De no assembly of potato wild relative species, Solanum commersonii.</title>
        <authorList>
            <person name="Cho K."/>
        </authorList>
    </citation>
    <scope>NUCLEOTIDE SEQUENCE [LARGE SCALE GENOMIC DNA]</scope>
    <source>
        <strain evidence="7">LZ3.2</strain>
        <tissue evidence="7">Leaf</tissue>
    </source>
</reference>
<evidence type="ECO:0000313" key="7">
    <source>
        <dbReference type="EMBL" id="KAG5582891.1"/>
    </source>
</evidence>
<feature type="transmembrane region" description="Helical" evidence="6">
    <location>
        <begin position="70"/>
        <end position="91"/>
    </location>
</feature>
<organism evidence="7 8">
    <name type="scientific">Solanum commersonii</name>
    <name type="common">Commerson's wild potato</name>
    <name type="synonym">Commerson's nightshade</name>
    <dbReference type="NCBI Taxonomy" id="4109"/>
    <lineage>
        <taxon>Eukaryota</taxon>
        <taxon>Viridiplantae</taxon>
        <taxon>Streptophyta</taxon>
        <taxon>Embryophyta</taxon>
        <taxon>Tracheophyta</taxon>
        <taxon>Spermatophyta</taxon>
        <taxon>Magnoliopsida</taxon>
        <taxon>eudicotyledons</taxon>
        <taxon>Gunneridae</taxon>
        <taxon>Pentapetalae</taxon>
        <taxon>asterids</taxon>
        <taxon>lamiids</taxon>
        <taxon>Solanales</taxon>
        <taxon>Solanaceae</taxon>
        <taxon>Solanoideae</taxon>
        <taxon>Solaneae</taxon>
        <taxon>Solanum</taxon>
    </lineage>
</organism>
<keyword evidence="4 6" id="KW-1133">Transmembrane helix</keyword>
<evidence type="ECO:0000256" key="4">
    <source>
        <dbReference type="ARBA" id="ARBA00022989"/>
    </source>
</evidence>
<protein>
    <submittedName>
        <fullName evidence="7">Uncharacterized protein</fullName>
    </submittedName>
</protein>
<dbReference type="EMBL" id="JACXVP010000010">
    <property type="protein sequence ID" value="KAG5582891.1"/>
    <property type="molecule type" value="Genomic_DNA"/>
</dbReference>
<name>A0A9J5X431_SOLCO</name>
<feature type="transmembrane region" description="Helical" evidence="6">
    <location>
        <begin position="44"/>
        <end position="64"/>
    </location>
</feature>
<accession>A0A9J5X431</accession>
<evidence type="ECO:0000256" key="2">
    <source>
        <dbReference type="ARBA" id="ARBA00022475"/>
    </source>
</evidence>
<feature type="transmembrane region" description="Helical" evidence="6">
    <location>
        <begin position="133"/>
        <end position="153"/>
    </location>
</feature>
<feature type="transmembrane region" description="Helical" evidence="6">
    <location>
        <begin position="103"/>
        <end position="121"/>
    </location>
</feature>
<dbReference type="GO" id="GO:0005886">
    <property type="term" value="C:plasma membrane"/>
    <property type="evidence" value="ECO:0007669"/>
    <property type="project" value="UniProtKB-SubCell"/>
</dbReference>
<dbReference type="AlphaFoldDB" id="A0A9J5X431"/>
<evidence type="ECO:0000256" key="3">
    <source>
        <dbReference type="ARBA" id="ARBA00022692"/>
    </source>
</evidence>
<evidence type="ECO:0000256" key="1">
    <source>
        <dbReference type="ARBA" id="ARBA00004651"/>
    </source>
</evidence>
<keyword evidence="3 6" id="KW-0812">Transmembrane</keyword>